<reference evidence="1 2" key="1">
    <citation type="journal article" date="2019" name="Int. J. Syst. Evol. Microbiol.">
        <title>The Global Catalogue of Microorganisms (GCM) 10K type strain sequencing project: providing services to taxonomists for standard genome sequencing and annotation.</title>
        <authorList>
            <consortium name="The Broad Institute Genomics Platform"/>
            <consortium name="The Broad Institute Genome Sequencing Center for Infectious Disease"/>
            <person name="Wu L."/>
            <person name="Ma J."/>
        </authorList>
    </citation>
    <scope>NUCLEOTIDE SEQUENCE [LARGE SCALE GENOMIC DNA]</scope>
    <source>
        <strain evidence="1 2">JCM 14718</strain>
    </source>
</reference>
<gene>
    <name evidence="1" type="ORF">GCM10009765_23480</name>
</gene>
<accession>A0ABN2GMD0</accession>
<evidence type="ECO:0000313" key="1">
    <source>
        <dbReference type="EMBL" id="GAA1673450.1"/>
    </source>
</evidence>
<dbReference type="InterPro" id="IPR036388">
    <property type="entry name" value="WH-like_DNA-bd_sf"/>
</dbReference>
<dbReference type="Gene3D" id="1.10.10.10">
    <property type="entry name" value="Winged helix-like DNA-binding domain superfamily/Winged helix DNA-binding domain"/>
    <property type="match status" value="1"/>
</dbReference>
<protein>
    <recommendedName>
        <fullName evidence="3">Sigma-70 family RNA polymerase sigma factor</fullName>
    </recommendedName>
</protein>
<organism evidence="1 2">
    <name type="scientific">Fodinicola feengrottensis</name>
    <dbReference type="NCBI Taxonomy" id="435914"/>
    <lineage>
        <taxon>Bacteria</taxon>
        <taxon>Bacillati</taxon>
        <taxon>Actinomycetota</taxon>
        <taxon>Actinomycetes</taxon>
        <taxon>Mycobacteriales</taxon>
        <taxon>Fodinicola</taxon>
    </lineage>
</organism>
<dbReference type="InterPro" id="IPR013324">
    <property type="entry name" value="RNA_pol_sigma_r3/r4-like"/>
</dbReference>
<name>A0ABN2GMD0_9ACTN</name>
<comment type="caution">
    <text evidence="1">The sequence shown here is derived from an EMBL/GenBank/DDBJ whole genome shotgun (WGS) entry which is preliminary data.</text>
</comment>
<evidence type="ECO:0008006" key="3">
    <source>
        <dbReference type="Google" id="ProtNLM"/>
    </source>
</evidence>
<dbReference type="EMBL" id="BAAANY010000008">
    <property type="protein sequence ID" value="GAA1673450.1"/>
    <property type="molecule type" value="Genomic_DNA"/>
</dbReference>
<proteinExistence type="predicted"/>
<evidence type="ECO:0000313" key="2">
    <source>
        <dbReference type="Proteomes" id="UP001500618"/>
    </source>
</evidence>
<dbReference type="SUPFAM" id="SSF88659">
    <property type="entry name" value="Sigma3 and sigma4 domains of RNA polymerase sigma factors"/>
    <property type="match status" value="1"/>
</dbReference>
<dbReference type="Proteomes" id="UP001500618">
    <property type="component" value="Unassembled WGS sequence"/>
</dbReference>
<sequence>MLEGPEPLSIDGAAFGGCLPARRIPLDELADGLMVVWVDRRMWAAVWRQLIARARAGDTSWTLGCVGVALPGLRRRADALARQAAHLDSADLDAELLAGFLTSLKTGDLDLEPQPIVRLLADAYNAGRRYLRRNRAAEVVVENLGEDGIDDSVDVDHSAQRARQSLQAAMSVLNPADAELIRRTRVDGVSMAVCAREAGMKESTMFVRRWRAEVRLRQLLPAPRSGE</sequence>
<keyword evidence="2" id="KW-1185">Reference proteome</keyword>